<organism evidence="1 2">
    <name type="scientific">Rohdeia mirabilis</name>
    <dbReference type="NCBI Taxonomy" id="2528008"/>
    <lineage>
        <taxon>Bacteria</taxon>
        <taxon>Pseudomonadati</taxon>
        <taxon>Planctomycetota</taxon>
        <taxon>Planctomycetia</taxon>
        <taxon>Planctomycetia incertae sedis</taxon>
        <taxon>Rohdeia</taxon>
    </lineage>
</organism>
<evidence type="ECO:0008006" key="3">
    <source>
        <dbReference type="Google" id="ProtNLM"/>
    </source>
</evidence>
<evidence type="ECO:0000313" key="1">
    <source>
        <dbReference type="EMBL" id="QDU85677.1"/>
    </source>
</evidence>
<protein>
    <recommendedName>
        <fullName evidence="3">DUF4340 domain-containing protein</fullName>
    </recommendedName>
</protein>
<proteinExistence type="predicted"/>
<evidence type="ECO:0000313" key="2">
    <source>
        <dbReference type="Proteomes" id="UP000319342"/>
    </source>
</evidence>
<accession>A0A518D2I1</accession>
<dbReference type="AlphaFoldDB" id="A0A518D2I1"/>
<keyword evidence="2" id="KW-1185">Reference proteome</keyword>
<sequence>MTSLSRSTRSTLAVLVVALATLAVTAWIGPRPGAERADFVPLFELDETGQILREDGTPERVTALSLFDADGGELLFARVRGRWRCLGHHLAPADSNRITALIGELAAARPLDATPRAETGGPVAAGPELERRLAALDLTEGRARRVVLRGPDALKPESGGDVLAELMVGRDGAVRRVSNGVARDEVLRLARSIDGAFRPPTTLDPNQLPPLVLPFVVPPDWVGFESGLARVFVDRADGSGFELVRVVDPELAAGLTAWDVRDSALDPWRRAHPILSTGYTLFLGRVPVVRAVDPRSVPESITARPDVRITLVSAQNELVELLVGPIQLDGSRLVINTDTQVAFQIAAEPARLLTPSTSQLETPGASIPWDPYLRGPVR</sequence>
<dbReference type="OrthoDB" id="10012022at2"/>
<dbReference type="Proteomes" id="UP000319342">
    <property type="component" value="Chromosome"/>
</dbReference>
<gene>
    <name evidence="1" type="ORF">Pla163_28100</name>
</gene>
<dbReference type="EMBL" id="CP036290">
    <property type="protein sequence ID" value="QDU85677.1"/>
    <property type="molecule type" value="Genomic_DNA"/>
</dbReference>
<reference evidence="1 2" key="1">
    <citation type="submission" date="2019-02" db="EMBL/GenBank/DDBJ databases">
        <title>Deep-cultivation of Planctomycetes and their phenomic and genomic characterization uncovers novel biology.</title>
        <authorList>
            <person name="Wiegand S."/>
            <person name="Jogler M."/>
            <person name="Boedeker C."/>
            <person name="Pinto D."/>
            <person name="Vollmers J."/>
            <person name="Rivas-Marin E."/>
            <person name="Kohn T."/>
            <person name="Peeters S.H."/>
            <person name="Heuer A."/>
            <person name="Rast P."/>
            <person name="Oberbeckmann S."/>
            <person name="Bunk B."/>
            <person name="Jeske O."/>
            <person name="Meyerdierks A."/>
            <person name="Storesund J.E."/>
            <person name="Kallscheuer N."/>
            <person name="Luecker S."/>
            <person name="Lage O.M."/>
            <person name="Pohl T."/>
            <person name="Merkel B.J."/>
            <person name="Hornburger P."/>
            <person name="Mueller R.-W."/>
            <person name="Bruemmer F."/>
            <person name="Labrenz M."/>
            <person name="Spormann A.M."/>
            <person name="Op den Camp H."/>
            <person name="Overmann J."/>
            <person name="Amann R."/>
            <person name="Jetten M.S.M."/>
            <person name="Mascher T."/>
            <person name="Medema M.H."/>
            <person name="Devos D.P."/>
            <person name="Kaster A.-K."/>
            <person name="Ovreas L."/>
            <person name="Rohde M."/>
            <person name="Galperin M.Y."/>
            <person name="Jogler C."/>
        </authorList>
    </citation>
    <scope>NUCLEOTIDE SEQUENCE [LARGE SCALE GENOMIC DNA]</scope>
    <source>
        <strain evidence="1 2">Pla163</strain>
    </source>
</reference>
<name>A0A518D2I1_9BACT</name>
<dbReference type="RefSeq" id="WP_145189470.1">
    <property type="nucleotide sequence ID" value="NZ_CP036290.1"/>
</dbReference>